<dbReference type="Proteomes" id="UP000325081">
    <property type="component" value="Unassembled WGS sequence"/>
</dbReference>
<comment type="caution">
    <text evidence="1">The sequence shown here is derived from an EMBL/GenBank/DDBJ whole genome shotgun (WGS) entry which is preliminary data.</text>
</comment>
<dbReference type="AlphaFoldDB" id="A0A5A7RDH2"/>
<organism evidence="1 2">
    <name type="scientific">Striga asiatica</name>
    <name type="common">Asiatic witchweed</name>
    <name type="synonym">Buchnera asiatica</name>
    <dbReference type="NCBI Taxonomy" id="4170"/>
    <lineage>
        <taxon>Eukaryota</taxon>
        <taxon>Viridiplantae</taxon>
        <taxon>Streptophyta</taxon>
        <taxon>Embryophyta</taxon>
        <taxon>Tracheophyta</taxon>
        <taxon>Spermatophyta</taxon>
        <taxon>Magnoliopsida</taxon>
        <taxon>eudicotyledons</taxon>
        <taxon>Gunneridae</taxon>
        <taxon>Pentapetalae</taxon>
        <taxon>asterids</taxon>
        <taxon>lamiids</taxon>
        <taxon>Lamiales</taxon>
        <taxon>Orobanchaceae</taxon>
        <taxon>Buchnereae</taxon>
        <taxon>Striga</taxon>
    </lineage>
</organism>
<dbReference type="GO" id="GO:0016740">
    <property type="term" value="F:transferase activity"/>
    <property type="evidence" value="ECO:0007669"/>
    <property type="project" value="UniProtKB-KW"/>
</dbReference>
<keyword evidence="2" id="KW-1185">Reference proteome</keyword>
<gene>
    <name evidence="1" type="ORF">STAS_33336</name>
</gene>
<evidence type="ECO:0000313" key="1">
    <source>
        <dbReference type="EMBL" id="GER55649.1"/>
    </source>
</evidence>
<sequence>MHRIRNPCHNMPCPTNGPDQMRKFHPHVLGPHSRDDRYPSWFVLSGSLTDPEKMGRAVIVKARGGVETCEGLLVRQEQALVRRPEFSGFHYGMVHCEPGRLHET</sequence>
<reference evidence="2" key="1">
    <citation type="journal article" date="2019" name="Curr. Biol.">
        <title>Genome Sequence of Striga asiatica Provides Insight into the Evolution of Plant Parasitism.</title>
        <authorList>
            <person name="Yoshida S."/>
            <person name="Kim S."/>
            <person name="Wafula E.K."/>
            <person name="Tanskanen J."/>
            <person name="Kim Y.M."/>
            <person name="Honaas L."/>
            <person name="Yang Z."/>
            <person name="Spallek T."/>
            <person name="Conn C.E."/>
            <person name="Ichihashi Y."/>
            <person name="Cheong K."/>
            <person name="Cui S."/>
            <person name="Der J.P."/>
            <person name="Gundlach H."/>
            <person name="Jiao Y."/>
            <person name="Hori C."/>
            <person name="Ishida J.K."/>
            <person name="Kasahara H."/>
            <person name="Kiba T."/>
            <person name="Kim M.S."/>
            <person name="Koo N."/>
            <person name="Laohavisit A."/>
            <person name="Lee Y.H."/>
            <person name="Lumba S."/>
            <person name="McCourt P."/>
            <person name="Mortimer J.C."/>
            <person name="Mutuku J.M."/>
            <person name="Nomura T."/>
            <person name="Sasaki-Sekimoto Y."/>
            <person name="Seto Y."/>
            <person name="Wang Y."/>
            <person name="Wakatake T."/>
            <person name="Sakakibara H."/>
            <person name="Demura T."/>
            <person name="Yamaguchi S."/>
            <person name="Yoneyama K."/>
            <person name="Manabe R.I."/>
            <person name="Nelson D.C."/>
            <person name="Schulman A.H."/>
            <person name="Timko M.P."/>
            <person name="dePamphilis C.W."/>
            <person name="Choi D."/>
            <person name="Shirasu K."/>
        </authorList>
    </citation>
    <scope>NUCLEOTIDE SEQUENCE [LARGE SCALE GENOMIC DNA]</scope>
    <source>
        <strain evidence="2">cv. UVA1</strain>
    </source>
</reference>
<feature type="non-terminal residue" evidence="1">
    <location>
        <position position="104"/>
    </location>
</feature>
<proteinExistence type="predicted"/>
<evidence type="ECO:0000313" key="2">
    <source>
        <dbReference type="Proteomes" id="UP000325081"/>
    </source>
</evidence>
<accession>A0A5A7RDH2</accession>
<protein>
    <submittedName>
        <fullName evidence="1">Glutathione s-transferase family protein</fullName>
    </submittedName>
</protein>
<keyword evidence="1" id="KW-0808">Transferase</keyword>
<dbReference type="EMBL" id="BKCP01012070">
    <property type="protein sequence ID" value="GER55649.1"/>
    <property type="molecule type" value="Genomic_DNA"/>
</dbReference>
<name>A0A5A7RDH2_STRAF</name>